<sequence>MTKDTYTVEEISQLLKVSKLTVYDLIKKGILPAYRVGRQMRVDAKDIDAYKSRGKGDTCYPGNDSIRTALQDSTYQQETKLGSGTRSIIISGQDLSLDILANSIEKWTKSFRPLRSYVGSLDSLISMYLGEADIVSTHLLDGDTMDYNISYVRKILVNESFIVVNLIIRRAGLYVATGNPKKITTWSDLKRHDIRIVNREKGSGARVLLDEQLRIHSISKEVVSGYEHVETNHLGVAGAVANGIADVGIGIEKASKLVNNIEFIPLINERYDLVLLKTERNKPLIAMLLDILQSSTFQKELTAIGGYDLSFTGKILFEN</sequence>
<evidence type="ECO:0000313" key="3">
    <source>
        <dbReference type="EMBL" id="OEH84957.1"/>
    </source>
</evidence>
<feature type="domain" description="PBP" evidence="1">
    <location>
        <begin position="102"/>
        <end position="293"/>
    </location>
</feature>
<dbReference type="Proteomes" id="UP000095255">
    <property type="component" value="Unassembled WGS sequence"/>
</dbReference>
<dbReference type="OrthoDB" id="9805928at2"/>
<dbReference type="Pfam" id="PF12727">
    <property type="entry name" value="PBP_like"/>
    <property type="match status" value="1"/>
</dbReference>
<dbReference type="Gene3D" id="3.40.190.10">
    <property type="entry name" value="Periplasmic binding protein-like II"/>
    <property type="match status" value="1"/>
</dbReference>
<dbReference type="InterPro" id="IPR024370">
    <property type="entry name" value="PBP_domain"/>
</dbReference>
<accession>A0A1E5L4B6</accession>
<dbReference type="GO" id="GO:0003677">
    <property type="term" value="F:DNA binding"/>
    <property type="evidence" value="ECO:0007669"/>
    <property type="project" value="InterPro"/>
</dbReference>
<name>A0A1E5L4B6_9FIRM</name>
<comment type="caution">
    <text evidence="3">The sequence shown here is derived from an EMBL/GenBank/DDBJ whole genome shotgun (WGS) entry which is preliminary data.</text>
</comment>
<dbReference type="InterPro" id="IPR010093">
    <property type="entry name" value="SinI_DNA-bd"/>
</dbReference>
<protein>
    <recommendedName>
        <fullName evidence="5">Excisionase</fullName>
    </recommendedName>
</protein>
<reference evidence="3 4" key="1">
    <citation type="submission" date="2016-09" db="EMBL/GenBank/DDBJ databases">
        <title>Desulfuribacillus arsenicus sp. nov., an obligately anaerobic, dissimilatory arsenic- and antimonate-reducing bacterium isolated from anoxic sediments.</title>
        <authorList>
            <person name="Abin C.A."/>
            <person name="Hollibaugh J.T."/>
        </authorList>
    </citation>
    <scope>NUCLEOTIDE SEQUENCE [LARGE SCALE GENOMIC DNA]</scope>
    <source>
        <strain evidence="3 4">MLFW-2</strain>
    </source>
</reference>
<dbReference type="Pfam" id="PF12728">
    <property type="entry name" value="HTH_17"/>
    <property type="match status" value="1"/>
</dbReference>
<dbReference type="RefSeq" id="WP_069702692.1">
    <property type="nucleotide sequence ID" value="NZ_MJAT01000035.1"/>
</dbReference>
<dbReference type="PANTHER" id="PTHR38431">
    <property type="entry name" value="BLL2305 PROTEIN"/>
    <property type="match status" value="1"/>
</dbReference>
<dbReference type="EMBL" id="MJAT01000035">
    <property type="protein sequence ID" value="OEH84957.1"/>
    <property type="molecule type" value="Genomic_DNA"/>
</dbReference>
<evidence type="ECO:0008006" key="5">
    <source>
        <dbReference type="Google" id="ProtNLM"/>
    </source>
</evidence>
<evidence type="ECO:0000313" key="4">
    <source>
        <dbReference type="Proteomes" id="UP000095255"/>
    </source>
</evidence>
<feature type="domain" description="Helix-turn-helix" evidence="2">
    <location>
        <begin position="6"/>
        <end position="53"/>
    </location>
</feature>
<dbReference type="PANTHER" id="PTHR38431:SF1">
    <property type="entry name" value="BLL2305 PROTEIN"/>
    <property type="match status" value="1"/>
</dbReference>
<keyword evidence="4" id="KW-1185">Reference proteome</keyword>
<dbReference type="AlphaFoldDB" id="A0A1E5L4B6"/>
<dbReference type="NCBIfam" id="TIGR01764">
    <property type="entry name" value="excise"/>
    <property type="match status" value="1"/>
</dbReference>
<evidence type="ECO:0000259" key="1">
    <source>
        <dbReference type="Pfam" id="PF12727"/>
    </source>
</evidence>
<proteinExistence type="predicted"/>
<dbReference type="SUPFAM" id="SSF53850">
    <property type="entry name" value="Periplasmic binding protein-like II"/>
    <property type="match status" value="1"/>
</dbReference>
<gene>
    <name evidence="3" type="ORF">BHU72_07130</name>
</gene>
<organism evidence="3 4">
    <name type="scientific">Desulfuribacillus stibiiarsenatis</name>
    <dbReference type="NCBI Taxonomy" id="1390249"/>
    <lineage>
        <taxon>Bacteria</taxon>
        <taxon>Bacillati</taxon>
        <taxon>Bacillota</taxon>
        <taxon>Desulfuribacillia</taxon>
        <taxon>Desulfuribacillales</taxon>
        <taxon>Desulfuribacillaceae</taxon>
        <taxon>Desulfuribacillus</taxon>
    </lineage>
</organism>
<dbReference type="InterPro" id="IPR041657">
    <property type="entry name" value="HTH_17"/>
</dbReference>
<evidence type="ECO:0000259" key="2">
    <source>
        <dbReference type="Pfam" id="PF12728"/>
    </source>
</evidence>
<dbReference type="STRING" id="1390249.BHU72_07130"/>